<dbReference type="GO" id="GO:0016301">
    <property type="term" value="F:kinase activity"/>
    <property type="evidence" value="ECO:0007669"/>
    <property type="project" value="UniProtKB-KW"/>
</dbReference>
<dbReference type="Gene3D" id="1.10.720.160">
    <property type="match status" value="1"/>
</dbReference>
<dbReference type="InterPro" id="IPR052519">
    <property type="entry name" value="Euk-type_GlcNAc_Kinase"/>
</dbReference>
<name>A0A437PUA0_9BACT</name>
<comment type="caution">
    <text evidence="1">The sequence shown here is derived from an EMBL/GenBank/DDBJ whole genome shotgun (WGS) entry which is preliminary data.</text>
</comment>
<protein>
    <submittedName>
        <fullName evidence="1">N-acetylglucosamine kinase</fullName>
    </submittedName>
</protein>
<dbReference type="OrthoDB" id="871343at2"/>
<dbReference type="AlphaFoldDB" id="A0A437PUA0"/>
<dbReference type="SUPFAM" id="SSF53067">
    <property type="entry name" value="Actin-like ATPase domain"/>
    <property type="match status" value="2"/>
</dbReference>
<dbReference type="Proteomes" id="UP000282832">
    <property type="component" value="Unassembled WGS sequence"/>
</dbReference>
<accession>A0A437PUA0</accession>
<evidence type="ECO:0000313" key="2">
    <source>
        <dbReference type="Proteomes" id="UP000282832"/>
    </source>
</evidence>
<dbReference type="Gene3D" id="3.30.420.40">
    <property type="match status" value="2"/>
</dbReference>
<dbReference type="CDD" id="cd24079">
    <property type="entry name" value="ASKHA_NBD_PG1100-like"/>
    <property type="match status" value="1"/>
</dbReference>
<proteinExistence type="predicted"/>
<sequence length="285" mass="32511">MILVIESGSTNTTWRILQDSVNKPIEFHSSGINPYYENIDHIKASQLKVLEEIKQYTVQKIYYYGTGITSDKEKQILSTLFNEFLPTCQYIVIKNDLESAAISCVGKEKGIACILGTGSNSGYFENGLLIHQVPPLGFWLGDEGSGGHLGKSLVLSYLHKEMPDDMLGFFNKRFGEMTRTDILQKAYKEEFPNRWFATFSKFIFDHRKHPFVYHLIQNSFQEFVSKYLVKYPQIRSSKVHFTGSVAFYFSDILRSVLAENQIACGIICENPIAGLTLFHKKELEG</sequence>
<evidence type="ECO:0000313" key="1">
    <source>
        <dbReference type="EMBL" id="RVU25841.1"/>
    </source>
</evidence>
<dbReference type="PANTHER" id="PTHR43190">
    <property type="entry name" value="N-ACETYL-D-GLUCOSAMINE KINASE"/>
    <property type="match status" value="1"/>
</dbReference>
<keyword evidence="1" id="KW-0418">Kinase</keyword>
<dbReference type="EMBL" id="SACY01000002">
    <property type="protein sequence ID" value="RVU25841.1"/>
    <property type="molecule type" value="Genomic_DNA"/>
</dbReference>
<dbReference type="RefSeq" id="WP_127803099.1">
    <property type="nucleotide sequence ID" value="NZ_SACY01000002.1"/>
</dbReference>
<gene>
    <name evidence="1" type="ORF">EOJ36_05335</name>
</gene>
<dbReference type="InterPro" id="IPR043129">
    <property type="entry name" value="ATPase_NBD"/>
</dbReference>
<keyword evidence="1" id="KW-0808">Transferase</keyword>
<organism evidence="1 2">
    <name type="scientific">Sandaracinomonas limnophila</name>
    <dbReference type="NCBI Taxonomy" id="1862386"/>
    <lineage>
        <taxon>Bacteria</taxon>
        <taxon>Pseudomonadati</taxon>
        <taxon>Bacteroidota</taxon>
        <taxon>Cytophagia</taxon>
        <taxon>Cytophagales</taxon>
        <taxon>Flectobacillaceae</taxon>
        <taxon>Sandaracinomonas</taxon>
    </lineage>
</organism>
<keyword evidence="2" id="KW-1185">Reference proteome</keyword>
<dbReference type="PANTHER" id="PTHR43190:SF3">
    <property type="entry name" value="N-ACETYL-D-GLUCOSAMINE KINASE"/>
    <property type="match status" value="1"/>
</dbReference>
<reference evidence="1 2" key="1">
    <citation type="submission" date="2019-01" db="EMBL/GenBank/DDBJ databases">
        <authorList>
            <person name="Chen W.-M."/>
        </authorList>
    </citation>
    <scope>NUCLEOTIDE SEQUENCE [LARGE SCALE GENOMIC DNA]</scope>
    <source>
        <strain evidence="1 2">FSY-15</strain>
    </source>
</reference>